<name>A0A4V3F4P2_9GAMM</name>
<reference evidence="2 3" key="1">
    <citation type="submission" date="2019-03" db="EMBL/GenBank/DDBJ databases">
        <title>Genomic Encyclopedia of Type Strains, Phase IV (KMG-IV): sequencing the most valuable type-strain genomes for metagenomic binning, comparative biology and taxonomic classification.</title>
        <authorList>
            <person name="Goeker M."/>
        </authorList>
    </citation>
    <scope>NUCLEOTIDE SEQUENCE [LARGE SCALE GENOMIC DNA]</scope>
    <source>
        <strain evidence="2 3">DSM 26377</strain>
    </source>
</reference>
<dbReference type="InterPro" id="IPR001387">
    <property type="entry name" value="Cro/C1-type_HTH"/>
</dbReference>
<dbReference type="EMBL" id="SOBT01000011">
    <property type="protein sequence ID" value="TDU25906.1"/>
    <property type="molecule type" value="Genomic_DNA"/>
</dbReference>
<gene>
    <name evidence="2" type="ORF">DFR24_4351</name>
</gene>
<dbReference type="CDD" id="cd00093">
    <property type="entry name" value="HTH_XRE"/>
    <property type="match status" value="1"/>
</dbReference>
<accession>A0A4V3F4P2</accession>
<organism evidence="2 3">
    <name type="scientific">Panacagrimonas perspica</name>
    <dbReference type="NCBI Taxonomy" id="381431"/>
    <lineage>
        <taxon>Bacteria</taxon>
        <taxon>Pseudomonadati</taxon>
        <taxon>Pseudomonadota</taxon>
        <taxon>Gammaproteobacteria</taxon>
        <taxon>Nevskiales</taxon>
        <taxon>Nevskiaceae</taxon>
        <taxon>Panacagrimonas</taxon>
    </lineage>
</organism>
<dbReference type="Gene3D" id="1.10.260.40">
    <property type="entry name" value="lambda repressor-like DNA-binding domains"/>
    <property type="match status" value="1"/>
</dbReference>
<comment type="caution">
    <text evidence="2">The sequence shown here is derived from an EMBL/GenBank/DDBJ whole genome shotgun (WGS) entry which is preliminary data.</text>
</comment>
<dbReference type="RefSeq" id="WP_366519025.1">
    <property type="nucleotide sequence ID" value="NZ_MWIN01000013.1"/>
</dbReference>
<dbReference type="GO" id="GO:0003677">
    <property type="term" value="F:DNA binding"/>
    <property type="evidence" value="ECO:0007669"/>
    <property type="project" value="UniProtKB-KW"/>
</dbReference>
<dbReference type="PROSITE" id="PS50943">
    <property type="entry name" value="HTH_CROC1"/>
    <property type="match status" value="1"/>
</dbReference>
<sequence length="106" mass="11718">MARPTKTRSPVSKRLKELRVRAGISQRQLGVLIGLDQSVASPRMNQYERGAHEPHYGLVRRIAAALHAPTAYFYADEPALAEIILAYGGLSPNDRKRAALKLPRAT</sequence>
<dbReference type="AlphaFoldDB" id="A0A4V3F4P2"/>
<dbReference type="InterPro" id="IPR010982">
    <property type="entry name" value="Lambda_DNA-bd_dom_sf"/>
</dbReference>
<dbReference type="SMART" id="SM00530">
    <property type="entry name" value="HTH_XRE"/>
    <property type="match status" value="1"/>
</dbReference>
<protein>
    <submittedName>
        <fullName evidence="2">DNA-binding XRE family transcriptional regulator</fullName>
    </submittedName>
</protein>
<evidence type="ECO:0000259" key="1">
    <source>
        <dbReference type="PROSITE" id="PS50943"/>
    </source>
</evidence>
<keyword evidence="3" id="KW-1185">Reference proteome</keyword>
<evidence type="ECO:0000313" key="3">
    <source>
        <dbReference type="Proteomes" id="UP000295341"/>
    </source>
</evidence>
<keyword evidence="2" id="KW-0238">DNA-binding</keyword>
<dbReference type="SUPFAM" id="SSF47413">
    <property type="entry name" value="lambda repressor-like DNA-binding domains"/>
    <property type="match status" value="1"/>
</dbReference>
<dbReference type="Pfam" id="PF13560">
    <property type="entry name" value="HTH_31"/>
    <property type="match status" value="1"/>
</dbReference>
<proteinExistence type="predicted"/>
<evidence type="ECO:0000313" key="2">
    <source>
        <dbReference type="EMBL" id="TDU25906.1"/>
    </source>
</evidence>
<feature type="domain" description="HTH cro/C1-type" evidence="1">
    <location>
        <begin position="15"/>
        <end position="73"/>
    </location>
</feature>
<dbReference type="Proteomes" id="UP000295341">
    <property type="component" value="Unassembled WGS sequence"/>
</dbReference>